<evidence type="ECO:0000313" key="2">
    <source>
        <dbReference type="Proteomes" id="UP000444316"/>
    </source>
</evidence>
<reference evidence="1" key="1">
    <citation type="submission" date="2019-12" db="EMBL/GenBank/DDBJ databases">
        <title>Novel species isolated from a subtropical stream in China.</title>
        <authorList>
            <person name="Lu H."/>
        </authorList>
    </citation>
    <scope>NUCLEOTIDE SEQUENCE [LARGE SCALE GENOMIC DNA]</scope>
    <source>
        <strain evidence="1">FT93W</strain>
    </source>
</reference>
<accession>A0A845HXN1</accession>
<gene>
    <name evidence="1" type="ORF">GTP23_12815</name>
</gene>
<evidence type="ECO:0000313" key="1">
    <source>
        <dbReference type="EMBL" id="MYN45930.1"/>
    </source>
</evidence>
<dbReference type="RefSeq" id="WP_161035467.1">
    <property type="nucleotide sequence ID" value="NZ_WWCL01000002.1"/>
</dbReference>
<protein>
    <submittedName>
        <fullName evidence="1">Uncharacterized protein</fullName>
    </submittedName>
</protein>
<dbReference type="EMBL" id="WWCL01000002">
    <property type="protein sequence ID" value="MYN45930.1"/>
    <property type="molecule type" value="Genomic_DNA"/>
</dbReference>
<proteinExistence type="predicted"/>
<dbReference type="Proteomes" id="UP000444316">
    <property type="component" value="Unassembled WGS sequence"/>
</dbReference>
<keyword evidence="2" id="KW-1185">Reference proteome</keyword>
<organism evidence="1 2">
    <name type="scientific">Duganella fentianensis</name>
    <dbReference type="NCBI Taxonomy" id="2692177"/>
    <lineage>
        <taxon>Bacteria</taxon>
        <taxon>Pseudomonadati</taxon>
        <taxon>Pseudomonadota</taxon>
        <taxon>Betaproteobacteria</taxon>
        <taxon>Burkholderiales</taxon>
        <taxon>Oxalobacteraceae</taxon>
        <taxon>Telluria group</taxon>
        <taxon>Duganella</taxon>
    </lineage>
</organism>
<name>A0A845HXN1_9BURK</name>
<comment type="caution">
    <text evidence="1">The sequence shown here is derived from an EMBL/GenBank/DDBJ whole genome shotgun (WGS) entry which is preliminary data.</text>
</comment>
<dbReference type="AlphaFoldDB" id="A0A845HXN1"/>
<sequence length="126" mass="14256">MYRAYGAERQKMNVVYFPDEIAERAPDIFSSLCIEPSGEFLSIQELIAAIVRRENVNIRPATETEIKRAEAYVALFEIGMMLGEKLNTLFDQDAPNVAVGKLTELREAVESCDWASIQILDKKLEV</sequence>